<accession>A0A0F9T952</accession>
<proteinExistence type="predicted"/>
<gene>
    <name evidence="1" type="ORF">LCGC14_0682850</name>
</gene>
<dbReference type="AlphaFoldDB" id="A0A0F9T952"/>
<organism evidence="1">
    <name type="scientific">marine sediment metagenome</name>
    <dbReference type="NCBI Taxonomy" id="412755"/>
    <lineage>
        <taxon>unclassified sequences</taxon>
        <taxon>metagenomes</taxon>
        <taxon>ecological metagenomes</taxon>
    </lineage>
</organism>
<dbReference type="EMBL" id="LAZR01001388">
    <property type="protein sequence ID" value="KKN45471.1"/>
    <property type="molecule type" value="Genomic_DNA"/>
</dbReference>
<sequence length="100" mass="10518">MKPVISTLVLTFAIGAVSAPAFAGEVCMPAQELKASLVDWYGEEPVPNQQDGNVQVWASEMTGTWSAVKTLSDGTACVTAQGTDWMAGLETQQTIIAALD</sequence>
<evidence type="ECO:0000313" key="1">
    <source>
        <dbReference type="EMBL" id="KKN45471.1"/>
    </source>
</evidence>
<protein>
    <submittedName>
        <fullName evidence="1">Uncharacterized protein</fullName>
    </submittedName>
</protein>
<reference evidence="1" key="1">
    <citation type="journal article" date="2015" name="Nature">
        <title>Complex archaea that bridge the gap between prokaryotes and eukaryotes.</title>
        <authorList>
            <person name="Spang A."/>
            <person name="Saw J.H."/>
            <person name="Jorgensen S.L."/>
            <person name="Zaremba-Niedzwiedzka K."/>
            <person name="Martijn J."/>
            <person name="Lind A.E."/>
            <person name="van Eijk R."/>
            <person name="Schleper C."/>
            <person name="Guy L."/>
            <person name="Ettema T.J."/>
        </authorList>
    </citation>
    <scope>NUCLEOTIDE SEQUENCE</scope>
</reference>
<comment type="caution">
    <text evidence="1">The sequence shown here is derived from an EMBL/GenBank/DDBJ whole genome shotgun (WGS) entry which is preliminary data.</text>
</comment>
<name>A0A0F9T952_9ZZZZ</name>